<protein>
    <submittedName>
        <fullName evidence="1">Uncharacterized protein</fullName>
    </submittedName>
</protein>
<name>A0A2C6KZJ8_9APIC</name>
<comment type="caution">
    <text evidence="1">The sequence shown here is derived from an EMBL/GenBank/DDBJ whole genome shotgun (WGS) entry which is preliminary data.</text>
</comment>
<dbReference type="AlphaFoldDB" id="A0A2C6KZJ8"/>
<dbReference type="RefSeq" id="XP_067923140.1">
    <property type="nucleotide sequence ID" value="XM_068064885.1"/>
</dbReference>
<accession>A0A2C6KZJ8</accession>
<reference evidence="1 2" key="1">
    <citation type="journal article" date="2017" name="Int. J. Parasitol.">
        <title>The genome of the protozoan parasite Cystoisospora suis and a reverse vaccinology approach to identify vaccine candidates.</title>
        <authorList>
            <person name="Palmieri N."/>
            <person name="Shrestha A."/>
            <person name="Ruttkowski B."/>
            <person name="Beck T."/>
            <person name="Vogl C."/>
            <person name="Tomley F."/>
            <person name="Blake D.P."/>
            <person name="Joachim A."/>
        </authorList>
    </citation>
    <scope>NUCLEOTIDE SEQUENCE [LARGE SCALE GENOMIC DNA]</scope>
    <source>
        <strain evidence="1 2">Wien I</strain>
    </source>
</reference>
<dbReference type="GeneID" id="94428096"/>
<dbReference type="Proteomes" id="UP000221165">
    <property type="component" value="Unassembled WGS sequence"/>
</dbReference>
<proteinExistence type="predicted"/>
<sequence length="121" mass="13063">MERSKAGVRVRSSSWTSSTRVTRCLFCPSSSSSFPSFSFHTPVLLPMRRVLRVSLFSTISSSSSFRIFLDRSSLRPLTSSSSSALSWTSRSVPQLPAASSKVSSCSVSASLSLAFCSLPLL</sequence>
<keyword evidence="2" id="KW-1185">Reference proteome</keyword>
<organism evidence="1 2">
    <name type="scientific">Cystoisospora suis</name>
    <dbReference type="NCBI Taxonomy" id="483139"/>
    <lineage>
        <taxon>Eukaryota</taxon>
        <taxon>Sar</taxon>
        <taxon>Alveolata</taxon>
        <taxon>Apicomplexa</taxon>
        <taxon>Conoidasida</taxon>
        <taxon>Coccidia</taxon>
        <taxon>Eucoccidiorida</taxon>
        <taxon>Eimeriorina</taxon>
        <taxon>Sarcocystidae</taxon>
        <taxon>Cystoisospora</taxon>
    </lineage>
</organism>
<gene>
    <name evidence="1" type="ORF">CSUI_004700</name>
</gene>
<dbReference type="VEuPathDB" id="ToxoDB:CSUI_004700"/>
<dbReference type="EMBL" id="MIGC01002233">
    <property type="protein sequence ID" value="PHJ21458.1"/>
    <property type="molecule type" value="Genomic_DNA"/>
</dbReference>
<evidence type="ECO:0000313" key="1">
    <source>
        <dbReference type="EMBL" id="PHJ21458.1"/>
    </source>
</evidence>
<evidence type="ECO:0000313" key="2">
    <source>
        <dbReference type="Proteomes" id="UP000221165"/>
    </source>
</evidence>